<accession>A0A212ACJ8</accession>
<dbReference type="GO" id="GO:0042834">
    <property type="term" value="F:peptidoglycan binding"/>
    <property type="evidence" value="ECO:0007669"/>
    <property type="project" value="InterPro"/>
</dbReference>
<gene>
    <name evidence="2" type="ORF">CDV49_06335</name>
</gene>
<dbReference type="InterPro" id="IPR036680">
    <property type="entry name" value="SPOR-like_sf"/>
</dbReference>
<evidence type="ECO:0000259" key="1">
    <source>
        <dbReference type="Pfam" id="PF05036"/>
    </source>
</evidence>
<dbReference type="Pfam" id="PF05036">
    <property type="entry name" value="SPOR"/>
    <property type="match status" value="1"/>
</dbReference>
<comment type="caution">
    <text evidence="2">The sequence shown here is derived from an EMBL/GenBank/DDBJ whole genome shotgun (WGS) entry which is preliminary data.</text>
</comment>
<dbReference type="SUPFAM" id="SSF110997">
    <property type="entry name" value="Sporulation related repeat"/>
    <property type="match status" value="1"/>
</dbReference>
<protein>
    <recommendedName>
        <fullName evidence="1">SPOR domain-containing protein</fullName>
    </recommendedName>
</protein>
<dbReference type="Gene3D" id="3.30.70.1070">
    <property type="entry name" value="Sporulation related repeat"/>
    <property type="match status" value="1"/>
</dbReference>
<dbReference type="EMBL" id="NIPW01000010">
    <property type="protein sequence ID" value="OWJ78727.1"/>
    <property type="molecule type" value="Genomic_DNA"/>
</dbReference>
<organism evidence="2 3">
    <name type="scientific">Haematobacter genomosp. 1</name>
    <dbReference type="NCBI Taxonomy" id="366618"/>
    <lineage>
        <taxon>Bacteria</taxon>
        <taxon>Pseudomonadati</taxon>
        <taxon>Pseudomonadota</taxon>
        <taxon>Alphaproteobacteria</taxon>
        <taxon>Rhodobacterales</taxon>
        <taxon>Paracoccaceae</taxon>
        <taxon>Haematobacter</taxon>
    </lineage>
</organism>
<name>A0A212ACJ8_9RHOB</name>
<feature type="domain" description="SPOR" evidence="1">
    <location>
        <begin position="153"/>
        <end position="211"/>
    </location>
</feature>
<dbReference type="InterPro" id="IPR007730">
    <property type="entry name" value="SPOR-like_dom"/>
</dbReference>
<dbReference type="Proteomes" id="UP000196878">
    <property type="component" value="Unassembled WGS sequence"/>
</dbReference>
<dbReference type="AlphaFoldDB" id="A0A212ACJ8"/>
<evidence type="ECO:0000313" key="3">
    <source>
        <dbReference type="Proteomes" id="UP000196878"/>
    </source>
</evidence>
<reference evidence="2 3" key="1">
    <citation type="submission" date="2016-12" db="EMBL/GenBank/DDBJ databases">
        <title>Comparison of Traditional DNA-DNA Hybridization with In Silico Genomic Analysis.</title>
        <authorList>
            <person name="Nicholson A.C."/>
            <person name="Humrighouse B.W."/>
            <person name="Graziano J."/>
            <person name="Lasker B."/>
            <person name="Whitney A.M."/>
            <person name="Mcquiston J.R."/>
        </authorList>
    </citation>
    <scope>NUCLEOTIDE SEQUENCE [LARGE SCALE GENOMIC DNA]</scope>
    <source>
        <strain evidence="2 3">H2240</strain>
    </source>
</reference>
<keyword evidence="3" id="KW-1185">Reference proteome</keyword>
<proteinExistence type="predicted"/>
<evidence type="ECO:0000313" key="2">
    <source>
        <dbReference type="EMBL" id="OWJ78727.1"/>
    </source>
</evidence>
<sequence>MAGVLAAMMLAACGMEPVVPAPTLEEQARPRAEERSAPDVLRLSGSAVWDGRPTLGGLWIARPGVESRRVLVEGRNGSAAATLLPNMSRDRRFQLSSDLAGVLGVSAGQGIAVRVTALVMPSAGASPLSADTPAVVPAVAESAARVTLSRPQAIQVAVFGVEANAHAAREKLAEAGLRAEIRRSGAVWRVTIPLGGAAGDGAPGELLAKVKRLGFADAYAVAL</sequence>